<dbReference type="KEGG" id="haz:A9404_09895"/>
<dbReference type="PANTHER" id="PTHR12526">
    <property type="entry name" value="GLYCOSYLTRANSFERASE"/>
    <property type="match status" value="1"/>
</dbReference>
<proteinExistence type="predicted"/>
<evidence type="ECO:0000259" key="2">
    <source>
        <dbReference type="Pfam" id="PF13439"/>
    </source>
</evidence>
<feature type="domain" description="Glycosyltransferase subfamily 4-like N-terminal" evidence="2">
    <location>
        <begin position="12"/>
        <end position="144"/>
    </location>
</feature>
<dbReference type="Gene3D" id="3.40.50.2000">
    <property type="entry name" value="Glycogen Phosphorylase B"/>
    <property type="match status" value="2"/>
</dbReference>
<dbReference type="GO" id="GO:1901135">
    <property type="term" value="P:carbohydrate derivative metabolic process"/>
    <property type="evidence" value="ECO:0007669"/>
    <property type="project" value="UniProtKB-ARBA"/>
</dbReference>
<dbReference type="InterPro" id="IPR001296">
    <property type="entry name" value="Glyco_trans_1"/>
</dbReference>
<evidence type="ECO:0000313" key="3">
    <source>
        <dbReference type="EMBL" id="ANJ67649.1"/>
    </source>
</evidence>
<reference evidence="3 4" key="1">
    <citation type="submission" date="2016-06" db="EMBL/GenBank/DDBJ databases">
        <title>Insight into the functional genes involving in sulfur oxidation in Pearl River water.</title>
        <authorList>
            <person name="Luo J."/>
            <person name="Tan X."/>
            <person name="Lin W."/>
        </authorList>
    </citation>
    <scope>NUCLEOTIDE SEQUENCE [LARGE SCALE GENOMIC DNA]</scope>
    <source>
        <strain evidence="3 4">LS2</strain>
    </source>
</reference>
<organism evidence="3 4">
    <name type="scientific">Halothiobacillus diazotrophicus</name>
    <dbReference type="NCBI Taxonomy" id="1860122"/>
    <lineage>
        <taxon>Bacteria</taxon>
        <taxon>Pseudomonadati</taxon>
        <taxon>Pseudomonadota</taxon>
        <taxon>Gammaproteobacteria</taxon>
        <taxon>Chromatiales</taxon>
        <taxon>Halothiobacillaceae</taxon>
        <taxon>Halothiobacillus</taxon>
    </lineage>
</organism>
<protein>
    <recommendedName>
        <fullName evidence="5">Glycosyltransferase subfamily 4-like N-terminal domain-containing protein</fullName>
    </recommendedName>
</protein>
<dbReference type="RefSeq" id="WP_066100931.1">
    <property type="nucleotide sequence ID" value="NZ_CP016027.1"/>
</dbReference>
<dbReference type="Proteomes" id="UP000078596">
    <property type="component" value="Chromosome"/>
</dbReference>
<dbReference type="EMBL" id="CP016027">
    <property type="protein sequence ID" value="ANJ67649.1"/>
    <property type="molecule type" value="Genomic_DNA"/>
</dbReference>
<gene>
    <name evidence="3" type="ORF">A9404_09895</name>
</gene>
<dbReference type="AlphaFoldDB" id="A0A191ZIF2"/>
<evidence type="ECO:0000313" key="4">
    <source>
        <dbReference type="Proteomes" id="UP000078596"/>
    </source>
</evidence>
<dbReference type="GO" id="GO:0016757">
    <property type="term" value="F:glycosyltransferase activity"/>
    <property type="evidence" value="ECO:0007669"/>
    <property type="project" value="InterPro"/>
</dbReference>
<dbReference type="Pfam" id="PF00534">
    <property type="entry name" value="Glycos_transf_1"/>
    <property type="match status" value="1"/>
</dbReference>
<keyword evidence="4" id="KW-1185">Reference proteome</keyword>
<name>A0A191ZIF2_9GAMM</name>
<dbReference type="STRING" id="1860122.A9404_09895"/>
<dbReference type="PANTHER" id="PTHR12526:SF636">
    <property type="entry name" value="BLL3647 PROTEIN"/>
    <property type="match status" value="1"/>
</dbReference>
<feature type="domain" description="Glycosyl transferase family 1" evidence="1">
    <location>
        <begin position="165"/>
        <end position="304"/>
    </location>
</feature>
<evidence type="ECO:0000259" key="1">
    <source>
        <dbReference type="Pfam" id="PF00534"/>
    </source>
</evidence>
<accession>A0A191ZIF2</accession>
<dbReference type="Pfam" id="PF13439">
    <property type="entry name" value="Glyco_transf_4"/>
    <property type="match status" value="1"/>
</dbReference>
<dbReference type="CDD" id="cd03811">
    <property type="entry name" value="GT4_GT28_WabH-like"/>
    <property type="match status" value="1"/>
</dbReference>
<dbReference type="SUPFAM" id="SSF53756">
    <property type="entry name" value="UDP-Glycosyltransferase/glycogen phosphorylase"/>
    <property type="match status" value="1"/>
</dbReference>
<evidence type="ECO:0008006" key="5">
    <source>
        <dbReference type="Google" id="ProtNLM"/>
    </source>
</evidence>
<sequence length="342" mass="37171">MRIALIMVSKGYGGLERHLVDLANTLCAQHTVAVFADVSFADRLASTIQFIPLPAGTWRYNPWALWRLKRQLDAFRPDVLHAQANKAARMVRLCGARAPVNVATIHNLKNDISPFHGYDGVIAVSQAAADRLRHPNIAVIPNGIAPPIPPSLSEIAACRAQWCPADEPMTLSVGRLVAAKGFDILLEAWRDLPGRLVIVGSGPDETALKAQHAALGLGDRVVFAGYRPDVPLLMAAADLLVIASRREGFPYVLIEALHTGVPIVATAIPGAADYLPADKVVPCGAPDPLHTALAQALDHRDILREAYQPWFARARAELTLDHMAQRTLDFYRQLSALKAESR</sequence>
<dbReference type="InterPro" id="IPR028098">
    <property type="entry name" value="Glyco_trans_4-like_N"/>
</dbReference>